<reference evidence="3 4" key="1">
    <citation type="submission" date="2019-02" db="EMBL/GenBank/DDBJ databases">
        <title>Deep-cultivation of Planctomycetes and their phenomic and genomic characterization uncovers novel biology.</title>
        <authorList>
            <person name="Wiegand S."/>
            <person name="Jogler M."/>
            <person name="Boedeker C."/>
            <person name="Pinto D."/>
            <person name="Vollmers J."/>
            <person name="Rivas-Marin E."/>
            <person name="Kohn T."/>
            <person name="Peeters S.H."/>
            <person name="Heuer A."/>
            <person name="Rast P."/>
            <person name="Oberbeckmann S."/>
            <person name="Bunk B."/>
            <person name="Jeske O."/>
            <person name="Meyerdierks A."/>
            <person name="Storesund J.E."/>
            <person name="Kallscheuer N."/>
            <person name="Luecker S."/>
            <person name="Lage O.M."/>
            <person name="Pohl T."/>
            <person name="Merkel B.J."/>
            <person name="Hornburger P."/>
            <person name="Mueller R.-W."/>
            <person name="Bruemmer F."/>
            <person name="Labrenz M."/>
            <person name="Spormann A.M."/>
            <person name="Op den Camp H."/>
            <person name="Overmann J."/>
            <person name="Amann R."/>
            <person name="Jetten M.S.M."/>
            <person name="Mascher T."/>
            <person name="Medema M.H."/>
            <person name="Devos D.P."/>
            <person name="Kaster A.-K."/>
            <person name="Ovreas L."/>
            <person name="Rohde M."/>
            <person name="Galperin M.Y."/>
            <person name="Jogler C."/>
        </authorList>
    </citation>
    <scope>NUCLEOTIDE SEQUENCE [LARGE SCALE GENOMIC DNA]</scope>
    <source>
        <strain evidence="3 4">K23_9</strain>
    </source>
</reference>
<keyword evidence="2" id="KW-1133">Transmembrane helix</keyword>
<accession>A0A517NZ99</accession>
<feature type="transmembrane region" description="Helical" evidence="2">
    <location>
        <begin position="46"/>
        <end position="71"/>
    </location>
</feature>
<keyword evidence="2" id="KW-0812">Transmembrane</keyword>
<evidence type="ECO:0000256" key="2">
    <source>
        <dbReference type="SAM" id="Phobius"/>
    </source>
</evidence>
<keyword evidence="2" id="KW-0472">Membrane</keyword>
<feature type="transmembrane region" description="Helical" evidence="2">
    <location>
        <begin position="104"/>
        <end position="127"/>
    </location>
</feature>
<dbReference type="EMBL" id="CP036526">
    <property type="protein sequence ID" value="QDT12447.1"/>
    <property type="molecule type" value="Genomic_DNA"/>
</dbReference>
<dbReference type="RefSeq" id="WP_145420336.1">
    <property type="nucleotide sequence ID" value="NZ_CP036526.1"/>
</dbReference>
<evidence type="ECO:0000256" key="1">
    <source>
        <dbReference type="SAM" id="MobiDB-lite"/>
    </source>
</evidence>
<feature type="compositionally biased region" description="Polar residues" evidence="1">
    <location>
        <begin position="7"/>
        <end position="17"/>
    </location>
</feature>
<proteinExistence type="predicted"/>
<gene>
    <name evidence="3" type="ORF">K239x_44570</name>
</gene>
<dbReference type="AlphaFoldDB" id="A0A517NZ99"/>
<dbReference type="Proteomes" id="UP000319817">
    <property type="component" value="Chromosome"/>
</dbReference>
<feature type="transmembrane region" description="Helical" evidence="2">
    <location>
        <begin position="139"/>
        <end position="172"/>
    </location>
</feature>
<evidence type="ECO:0000313" key="4">
    <source>
        <dbReference type="Proteomes" id="UP000319817"/>
    </source>
</evidence>
<organism evidence="3 4">
    <name type="scientific">Stieleria marina</name>
    <dbReference type="NCBI Taxonomy" id="1930275"/>
    <lineage>
        <taxon>Bacteria</taxon>
        <taxon>Pseudomonadati</taxon>
        <taxon>Planctomycetota</taxon>
        <taxon>Planctomycetia</taxon>
        <taxon>Pirellulales</taxon>
        <taxon>Pirellulaceae</taxon>
        <taxon>Stieleria</taxon>
    </lineage>
</organism>
<sequence length="211" mass="22440">MSDDGFDQSTFVNNPYRPTNVGRQMHGESLSLPPGQTRGMTGHTTVLGVLMVVQGVFDFLAGIMVGVYAWFMPELFMQMQAEAAKRAAQNGGAAPQGMPPDMGMYIAIGGGIIAAVLVLIGVLLIYSGIGVTSYRRRGLAIASLLLGVLTLMTCYCFPTSLILGVYGLIVLFNQSVTLAFHLRGEGNSATDIQRAFLSPPSYPNEPANEGS</sequence>
<dbReference type="OrthoDB" id="276650at2"/>
<evidence type="ECO:0000313" key="3">
    <source>
        <dbReference type="EMBL" id="QDT12447.1"/>
    </source>
</evidence>
<protein>
    <recommendedName>
        <fullName evidence="5">DUF4064 domain-containing protein</fullName>
    </recommendedName>
</protein>
<feature type="region of interest" description="Disordered" evidence="1">
    <location>
        <begin position="1"/>
        <end position="37"/>
    </location>
</feature>
<evidence type="ECO:0008006" key="5">
    <source>
        <dbReference type="Google" id="ProtNLM"/>
    </source>
</evidence>
<keyword evidence="4" id="KW-1185">Reference proteome</keyword>
<name>A0A517NZ99_9BACT</name>